<reference evidence="2" key="1">
    <citation type="submission" date="2011-05" db="EMBL/GenBank/DDBJ databases">
        <authorList>
            <person name="Richards S.R."/>
            <person name="Qu J."/>
            <person name="Jiang H."/>
            <person name="Jhangiani S.N."/>
            <person name="Agravi P."/>
            <person name="Goodspeed R."/>
            <person name="Gross S."/>
            <person name="Mandapat C."/>
            <person name="Jackson L."/>
            <person name="Mathew T."/>
            <person name="Pu L."/>
            <person name="Thornton R."/>
            <person name="Saada N."/>
            <person name="Wilczek-Boney K.B."/>
            <person name="Lee S."/>
            <person name="Kovar C."/>
            <person name="Wu Y."/>
            <person name="Scherer S.E."/>
            <person name="Worley K.C."/>
            <person name="Muzny D.M."/>
            <person name="Gibbs R."/>
        </authorList>
    </citation>
    <scope>NUCLEOTIDE SEQUENCE</scope>
    <source>
        <strain evidence="2">Brora</strain>
    </source>
</reference>
<dbReference type="InterPro" id="IPR050235">
    <property type="entry name" value="CK1_Ser-Thr_kinase"/>
</dbReference>
<evidence type="ECO:0008006" key="3">
    <source>
        <dbReference type="Google" id="ProtNLM"/>
    </source>
</evidence>
<dbReference type="Gene3D" id="1.10.510.10">
    <property type="entry name" value="Transferase(Phosphotransferase) domain 1"/>
    <property type="match status" value="1"/>
</dbReference>
<dbReference type="PhylomeDB" id="T1IQQ8"/>
<evidence type="ECO:0000313" key="1">
    <source>
        <dbReference type="EnsemblMetazoa" id="SMAR003381-PA"/>
    </source>
</evidence>
<accession>T1IQQ8</accession>
<protein>
    <recommendedName>
        <fullName evidence="3">Protein kinase domain-containing protein</fullName>
    </recommendedName>
</protein>
<dbReference type="PANTHER" id="PTHR11909">
    <property type="entry name" value="CASEIN KINASE-RELATED"/>
    <property type="match status" value="1"/>
</dbReference>
<proteinExistence type="predicted"/>
<dbReference type="STRING" id="126957.T1IQQ8"/>
<organism evidence="1 2">
    <name type="scientific">Strigamia maritima</name>
    <name type="common">European centipede</name>
    <name type="synonym">Geophilus maritimus</name>
    <dbReference type="NCBI Taxonomy" id="126957"/>
    <lineage>
        <taxon>Eukaryota</taxon>
        <taxon>Metazoa</taxon>
        <taxon>Ecdysozoa</taxon>
        <taxon>Arthropoda</taxon>
        <taxon>Myriapoda</taxon>
        <taxon>Chilopoda</taxon>
        <taxon>Pleurostigmophora</taxon>
        <taxon>Geophilomorpha</taxon>
        <taxon>Linotaeniidae</taxon>
        <taxon>Strigamia</taxon>
    </lineage>
</organism>
<dbReference type="InterPro" id="IPR011009">
    <property type="entry name" value="Kinase-like_dom_sf"/>
</dbReference>
<sequence length="118" mass="13490">MREFMCIATLGYISAWPQFHSPSRPTTHVGVYLIDFGITESYVRIWDRFHNSSEPNPKCAHFGTSEFASCDAHLGRFSRRSDLEMLAYTMLKLSSGKLPWEAEVNLDDCEAIKAQKIK</sequence>
<dbReference type="SUPFAM" id="SSF56112">
    <property type="entry name" value="Protein kinase-like (PK-like)"/>
    <property type="match status" value="1"/>
</dbReference>
<keyword evidence="2" id="KW-1185">Reference proteome</keyword>
<dbReference type="HOGENOM" id="CLU_2076066_0_0_1"/>
<evidence type="ECO:0000313" key="2">
    <source>
        <dbReference type="Proteomes" id="UP000014500"/>
    </source>
</evidence>
<dbReference type="EnsemblMetazoa" id="SMAR003381-RA">
    <property type="protein sequence ID" value="SMAR003381-PA"/>
    <property type="gene ID" value="SMAR003381"/>
</dbReference>
<dbReference type="EMBL" id="JH431312">
    <property type="status" value="NOT_ANNOTATED_CDS"/>
    <property type="molecule type" value="Genomic_DNA"/>
</dbReference>
<dbReference type="eggNOG" id="KOG1164">
    <property type="taxonomic scope" value="Eukaryota"/>
</dbReference>
<reference evidence="1" key="2">
    <citation type="submission" date="2015-02" db="UniProtKB">
        <authorList>
            <consortium name="EnsemblMetazoa"/>
        </authorList>
    </citation>
    <scope>IDENTIFICATION</scope>
</reference>
<name>T1IQQ8_STRMM</name>
<dbReference type="AlphaFoldDB" id="T1IQQ8"/>
<dbReference type="Proteomes" id="UP000014500">
    <property type="component" value="Unassembled WGS sequence"/>
</dbReference>